<organism evidence="1 2">
    <name type="scientific">Armatimonas rosea</name>
    <dbReference type="NCBI Taxonomy" id="685828"/>
    <lineage>
        <taxon>Bacteria</taxon>
        <taxon>Bacillati</taxon>
        <taxon>Armatimonadota</taxon>
        <taxon>Armatimonadia</taxon>
        <taxon>Armatimonadales</taxon>
        <taxon>Armatimonadaceae</taxon>
        <taxon>Armatimonas</taxon>
    </lineage>
</organism>
<proteinExistence type="predicted"/>
<keyword evidence="2" id="KW-1185">Reference proteome</keyword>
<dbReference type="EMBL" id="JACHGW010000002">
    <property type="protein sequence ID" value="MBB6050555.1"/>
    <property type="molecule type" value="Genomic_DNA"/>
</dbReference>
<evidence type="ECO:0000313" key="1">
    <source>
        <dbReference type="EMBL" id="MBB6050555.1"/>
    </source>
</evidence>
<comment type="caution">
    <text evidence="1">The sequence shown here is derived from an EMBL/GenBank/DDBJ whole genome shotgun (WGS) entry which is preliminary data.</text>
</comment>
<name>A0A7W9SPR5_ARMRO</name>
<dbReference type="RefSeq" id="WP_184195735.1">
    <property type="nucleotide sequence ID" value="NZ_JACHGW010000002.1"/>
</dbReference>
<accession>A0A7W9SPR5</accession>
<dbReference type="AlphaFoldDB" id="A0A7W9SPR5"/>
<dbReference type="Proteomes" id="UP000520814">
    <property type="component" value="Unassembled WGS sequence"/>
</dbReference>
<evidence type="ECO:0000313" key="2">
    <source>
        <dbReference type="Proteomes" id="UP000520814"/>
    </source>
</evidence>
<reference evidence="1 2" key="1">
    <citation type="submission" date="2020-08" db="EMBL/GenBank/DDBJ databases">
        <title>Genomic Encyclopedia of Type Strains, Phase IV (KMG-IV): sequencing the most valuable type-strain genomes for metagenomic binning, comparative biology and taxonomic classification.</title>
        <authorList>
            <person name="Goeker M."/>
        </authorList>
    </citation>
    <scope>NUCLEOTIDE SEQUENCE [LARGE SCALE GENOMIC DNA]</scope>
    <source>
        <strain evidence="1 2">DSM 23562</strain>
    </source>
</reference>
<sequence>MASVKADASPAELRALAQGLYQRPLAEVEQELGAPYDGMGLKRQNWRCYVRDSLDYHVLYDSSGKSVSVLVCQLKPEKTLILSWPTLDTKLHTRRLRHAQLARR</sequence>
<gene>
    <name evidence="1" type="ORF">HNQ39_002346</name>
</gene>
<protein>
    <submittedName>
        <fullName evidence="1">Uncharacterized protein</fullName>
    </submittedName>
</protein>